<keyword evidence="1" id="KW-0812">Transmembrane</keyword>
<feature type="transmembrane region" description="Helical" evidence="1">
    <location>
        <begin position="42"/>
        <end position="61"/>
    </location>
</feature>
<feature type="domain" description="CAAX prenyl protease 2/Lysostaphin resistance protein A-like" evidence="2">
    <location>
        <begin position="129"/>
        <end position="236"/>
    </location>
</feature>
<feature type="transmembrane region" description="Helical" evidence="1">
    <location>
        <begin position="254"/>
        <end position="272"/>
    </location>
</feature>
<dbReference type="PANTHER" id="PTHR39430:SF1">
    <property type="entry name" value="PROTEASE"/>
    <property type="match status" value="1"/>
</dbReference>
<sequence length="286" mass="31951">MKKDNYIHPVLFVLTIYLICFSFRALEYLLFRTDQSMFGEAFIHKLLGILVLGIALQYVSCKWSEIGFTKHAVVKNILYGLLLGVTVYLIAYGTEFFMQTGRNGSPSLKIYVTSYAIDGNQGMQTGILFFLFCIVGNIINVVMEEGIFRGLFVRLLEAKNSFIKAMVVSSVLFGFWHIAAPVRSLLDGEISPMGTLFTAIILILTTGITGAKFCLLTKITGSLWMSMADHFFNNTIINLLHITTISGADQLQVIRISVAQTLSFLIVLIIYFKSGAGKKTTFRNEQ</sequence>
<feature type="transmembrane region" description="Helical" evidence="1">
    <location>
        <begin position="73"/>
        <end position="92"/>
    </location>
</feature>
<dbReference type="AlphaFoldDB" id="A0A2S6HNG8"/>
<dbReference type="GO" id="GO:0080120">
    <property type="term" value="P:CAAX-box protein maturation"/>
    <property type="evidence" value="ECO:0007669"/>
    <property type="project" value="UniProtKB-ARBA"/>
</dbReference>
<dbReference type="PANTHER" id="PTHR39430">
    <property type="entry name" value="MEMBRANE-ASSOCIATED PROTEASE-RELATED"/>
    <property type="match status" value="1"/>
</dbReference>
<accession>A0A2S6HNG8</accession>
<keyword evidence="1" id="KW-0472">Membrane</keyword>
<feature type="transmembrane region" description="Helical" evidence="1">
    <location>
        <begin position="123"/>
        <end position="142"/>
    </location>
</feature>
<feature type="transmembrane region" description="Helical" evidence="1">
    <location>
        <begin position="7"/>
        <end position="30"/>
    </location>
</feature>
<comment type="caution">
    <text evidence="3">The sequence shown here is derived from an EMBL/GenBank/DDBJ whole genome shotgun (WGS) entry which is preliminary data.</text>
</comment>
<dbReference type="InterPro" id="IPR003675">
    <property type="entry name" value="Rce1/LyrA-like_dom"/>
</dbReference>
<dbReference type="GO" id="GO:0004175">
    <property type="term" value="F:endopeptidase activity"/>
    <property type="evidence" value="ECO:0007669"/>
    <property type="project" value="UniProtKB-ARBA"/>
</dbReference>
<dbReference type="Proteomes" id="UP000237749">
    <property type="component" value="Unassembled WGS sequence"/>
</dbReference>
<reference evidence="3 4" key="1">
    <citation type="submission" date="2018-02" db="EMBL/GenBank/DDBJ databases">
        <title>Genomic Encyclopedia of Archaeal and Bacterial Type Strains, Phase II (KMG-II): from individual species to whole genera.</title>
        <authorList>
            <person name="Goeker M."/>
        </authorList>
    </citation>
    <scope>NUCLEOTIDE SEQUENCE [LARGE SCALE GENOMIC DNA]</scope>
    <source>
        <strain evidence="3 4">DSM 3808</strain>
    </source>
</reference>
<feature type="transmembrane region" description="Helical" evidence="1">
    <location>
        <begin position="231"/>
        <end position="248"/>
    </location>
</feature>
<gene>
    <name evidence="3" type="ORF">BXY41_112159</name>
</gene>
<feature type="transmembrane region" description="Helical" evidence="1">
    <location>
        <begin position="162"/>
        <end position="179"/>
    </location>
</feature>
<dbReference type="OrthoDB" id="324900at2"/>
<evidence type="ECO:0000313" key="4">
    <source>
        <dbReference type="Proteomes" id="UP000237749"/>
    </source>
</evidence>
<keyword evidence="4" id="KW-1185">Reference proteome</keyword>
<keyword evidence="1" id="KW-1133">Transmembrane helix</keyword>
<evidence type="ECO:0000313" key="3">
    <source>
        <dbReference type="EMBL" id="PPK78999.1"/>
    </source>
</evidence>
<evidence type="ECO:0000259" key="2">
    <source>
        <dbReference type="Pfam" id="PF02517"/>
    </source>
</evidence>
<protein>
    <recommendedName>
        <fullName evidence="2">CAAX prenyl protease 2/Lysostaphin resistance protein A-like domain-containing protein</fullName>
    </recommendedName>
</protein>
<feature type="transmembrane region" description="Helical" evidence="1">
    <location>
        <begin position="199"/>
        <end position="219"/>
    </location>
</feature>
<evidence type="ECO:0000256" key="1">
    <source>
        <dbReference type="SAM" id="Phobius"/>
    </source>
</evidence>
<dbReference type="Pfam" id="PF02517">
    <property type="entry name" value="Rce1-like"/>
    <property type="match status" value="1"/>
</dbReference>
<proteinExistence type="predicted"/>
<dbReference type="EMBL" id="PTJA01000012">
    <property type="protein sequence ID" value="PPK78999.1"/>
    <property type="molecule type" value="Genomic_DNA"/>
</dbReference>
<organism evidence="3 4">
    <name type="scientific">Lacrimispora xylanisolvens</name>
    <dbReference type="NCBI Taxonomy" id="384636"/>
    <lineage>
        <taxon>Bacteria</taxon>
        <taxon>Bacillati</taxon>
        <taxon>Bacillota</taxon>
        <taxon>Clostridia</taxon>
        <taxon>Lachnospirales</taxon>
        <taxon>Lachnospiraceae</taxon>
        <taxon>Lacrimispora</taxon>
    </lineage>
</organism>
<dbReference type="RefSeq" id="WP_104438689.1">
    <property type="nucleotide sequence ID" value="NZ_PTJA01000012.1"/>
</dbReference>
<name>A0A2S6HNG8_9FIRM</name>